<feature type="transmembrane region" description="Helical" evidence="7">
    <location>
        <begin position="95"/>
        <end position="117"/>
    </location>
</feature>
<evidence type="ECO:0000313" key="11">
    <source>
        <dbReference type="Proteomes" id="UP000005384"/>
    </source>
</evidence>
<dbReference type="InterPro" id="IPR000223">
    <property type="entry name" value="Pept_S26A_signal_pept_1"/>
</dbReference>
<protein>
    <recommendedName>
        <fullName evidence="4 7">Signal peptidase I</fullName>
        <ecNumber evidence="4 7">3.4.21.89</ecNumber>
    </recommendedName>
</protein>
<evidence type="ECO:0000259" key="9">
    <source>
        <dbReference type="Pfam" id="PF10502"/>
    </source>
</evidence>
<evidence type="ECO:0000256" key="7">
    <source>
        <dbReference type="RuleBase" id="RU362042"/>
    </source>
</evidence>
<dbReference type="Gene3D" id="2.10.109.10">
    <property type="entry name" value="Umud Fragment, subunit A"/>
    <property type="match status" value="1"/>
</dbReference>
<comment type="catalytic activity">
    <reaction evidence="1 7">
        <text>Cleavage of hydrophobic, N-terminal signal or leader sequences from secreted and periplasmic proteins.</text>
        <dbReference type="EC" id="3.4.21.89"/>
    </reaction>
</comment>
<evidence type="ECO:0000313" key="10">
    <source>
        <dbReference type="EMBL" id="EHI57909.1"/>
    </source>
</evidence>
<dbReference type="CDD" id="cd06462">
    <property type="entry name" value="Peptidase_S24_S26"/>
    <property type="match status" value="1"/>
</dbReference>
<reference evidence="10 11" key="1">
    <citation type="submission" date="2011-08" db="EMBL/GenBank/DDBJ databases">
        <title>The Genome Sequence of Clostridium hathewayi WAL-18680.</title>
        <authorList>
            <consortium name="The Broad Institute Genome Sequencing Platform"/>
            <person name="Earl A."/>
            <person name="Ward D."/>
            <person name="Feldgarden M."/>
            <person name="Gevers D."/>
            <person name="Finegold S.M."/>
            <person name="Summanen P.H."/>
            <person name="Molitoris D.R."/>
            <person name="Song M."/>
            <person name="Daigneault M."/>
            <person name="Allen-Vercoe E."/>
            <person name="Young S.K."/>
            <person name="Zeng Q."/>
            <person name="Gargeya S."/>
            <person name="Fitzgerald M."/>
            <person name="Haas B."/>
            <person name="Abouelleil A."/>
            <person name="Alvarado L."/>
            <person name="Arachchi H.M."/>
            <person name="Berlin A."/>
            <person name="Brown A."/>
            <person name="Chapman S.B."/>
            <person name="Chen Z."/>
            <person name="Dunbar C."/>
            <person name="Freedman E."/>
            <person name="Gearin G."/>
            <person name="Gellesch M."/>
            <person name="Goldberg J."/>
            <person name="Griggs A."/>
            <person name="Gujja S."/>
            <person name="Heiman D."/>
            <person name="Howarth C."/>
            <person name="Larson L."/>
            <person name="Lui A."/>
            <person name="MacDonald P.J.P."/>
            <person name="Montmayeur A."/>
            <person name="Murphy C."/>
            <person name="Neiman D."/>
            <person name="Pearson M."/>
            <person name="Priest M."/>
            <person name="Roberts A."/>
            <person name="Saif S."/>
            <person name="Shea T."/>
            <person name="Shenoy N."/>
            <person name="Sisk P."/>
            <person name="Stolte C."/>
            <person name="Sykes S."/>
            <person name="Wortman J."/>
            <person name="Nusbaum C."/>
            <person name="Birren B."/>
        </authorList>
    </citation>
    <scope>NUCLEOTIDE SEQUENCE [LARGE SCALE GENOMIC DNA]</scope>
    <source>
        <strain evidence="10 11">WAL-18680</strain>
    </source>
</reference>
<keyword evidence="7" id="KW-1133">Transmembrane helix</keyword>
<dbReference type="PRINTS" id="PR00727">
    <property type="entry name" value="LEADERPTASE"/>
</dbReference>
<evidence type="ECO:0000256" key="8">
    <source>
        <dbReference type="SAM" id="MobiDB-lite"/>
    </source>
</evidence>
<dbReference type="PANTHER" id="PTHR43390:SF1">
    <property type="entry name" value="CHLOROPLAST PROCESSING PEPTIDASE"/>
    <property type="match status" value="1"/>
</dbReference>
<proteinExistence type="inferred from homology"/>
<dbReference type="PATRIC" id="fig|742737.3.peg.4139"/>
<dbReference type="GO" id="GO:0006465">
    <property type="term" value="P:signal peptide processing"/>
    <property type="evidence" value="ECO:0007669"/>
    <property type="project" value="InterPro"/>
</dbReference>
<keyword evidence="5 7" id="KW-0378">Hydrolase</keyword>
<accession>G5IKX3</accession>
<feature type="active site" evidence="6">
    <location>
        <position position="126"/>
    </location>
</feature>
<dbReference type="Proteomes" id="UP000005384">
    <property type="component" value="Unassembled WGS sequence"/>
</dbReference>
<name>G5IKX3_9FIRM</name>
<dbReference type="GO" id="GO:0005886">
    <property type="term" value="C:plasma membrane"/>
    <property type="evidence" value="ECO:0007669"/>
    <property type="project" value="UniProtKB-SubCell"/>
</dbReference>
<dbReference type="AlphaFoldDB" id="G5IKX3"/>
<evidence type="ECO:0000256" key="4">
    <source>
        <dbReference type="ARBA" id="ARBA00013208"/>
    </source>
</evidence>
<keyword evidence="11" id="KW-1185">Reference proteome</keyword>
<dbReference type="EC" id="3.4.21.89" evidence="4 7"/>
<feature type="active site" evidence="6">
    <location>
        <position position="163"/>
    </location>
</feature>
<dbReference type="EMBL" id="ADLN01000115">
    <property type="protein sequence ID" value="EHI57909.1"/>
    <property type="molecule type" value="Genomic_DNA"/>
</dbReference>
<dbReference type="NCBIfam" id="TIGR02227">
    <property type="entry name" value="sigpep_I_bact"/>
    <property type="match status" value="1"/>
</dbReference>
<dbReference type="RefSeq" id="WP_006782142.1">
    <property type="nucleotide sequence ID" value="NZ_CP040506.1"/>
</dbReference>
<dbReference type="HOGENOM" id="CLU_028723_5_2_9"/>
<dbReference type="PROSITE" id="PS00760">
    <property type="entry name" value="SPASE_I_2"/>
    <property type="match status" value="1"/>
</dbReference>
<dbReference type="PROSITE" id="PS00761">
    <property type="entry name" value="SPASE_I_3"/>
    <property type="match status" value="1"/>
</dbReference>
<evidence type="ECO:0000256" key="1">
    <source>
        <dbReference type="ARBA" id="ARBA00000677"/>
    </source>
</evidence>
<sequence length="257" mass="28690">MRGAEIKGKSRRQMRAGSINKTGKSSHFRTVRFGGFEETQIICYLWDVIKAVEAGAAVRAGASDRPDSLAEEARQLRMQMRVEMRRYFARRKRRNVRIVLTFIMLALSVICLFSFIIGVDRVSGESMYPYLNNGDWIIYSRLGGRCNRDEVVVFENGGENFVKRIVGLPGDTVEISVSGGRVVVNGTQVREHYITLTVPERENDGNEMGAPLTVIEGQYLVLGDNRGVSIDSRDQNVGTVASKQILGSVILIIRTRG</sequence>
<evidence type="ECO:0000256" key="3">
    <source>
        <dbReference type="ARBA" id="ARBA00009370"/>
    </source>
</evidence>
<comment type="similarity">
    <text evidence="3 7">Belongs to the peptidase S26 family.</text>
</comment>
<gene>
    <name evidence="10" type="ORF">HMPREF9473_04151</name>
</gene>
<evidence type="ECO:0000256" key="6">
    <source>
        <dbReference type="PIRSR" id="PIRSR600223-1"/>
    </source>
</evidence>
<keyword evidence="7" id="KW-0472">Membrane</keyword>
<organism evidence="10 11">
    <name type="scientific">Hungatella hathewayi WAL-18680</name>
    <dbReference type="NCBI Taxonomy" id="742737"/>
    <lineage>
        <taxon>Bacteria</taxon>
        <taxon>Bacillati</taxon>
        <taxon>Bacillota</taxon>
        <taxon>Clostridia</taxon>
        <taxon>Lachnospirales</taxon>
        <taxon>Lachnospiraceae</taxon>
        <taxon>Hungatella</taxon>
    </lineage>
</organism>
<comment type="subcellular location">
    <subcellularLocation>
        <location evidence="2">Cell membrane</location>
        <topology evidence="2">Single-pass type II membrane protein</topology>
    </subcellularLocation>
    <subcellularLocation>
        <location evidence="7">Membrane</location>
        <topology evidence="7">Single-pass type II membrane protein</topology>
    </subcellularLocation>
</comment>
<evidence type="ECO:0000256" key="2">
    <source>
        <dbReference type="ARBA" id="ARBA00004401"/>
    </source>
</evidence>
<feature type="domain" description="Peptidase S26" evidence="9">
    <location>
        <begin position="97"/>
        <end position="252"/>
    </location>
</feature>
<dbReference type="GO" id="GO:0004252">
    <property type="term" value="F:serine-type endopeptidase activity"/>
    <property type="evidence" value="ECO:0007669"/>
    <property type="project" value="InterPro"/>
</dbReference>
<dbReference type="PANTHER" id="PTHR43390">
    <property type="entry name" value="SIGNAL PEPTIDASE I"/>
    <property type="match status" value="1"/>
</dbReference>
<comment type="caution">
    <text evidence="10">The sequence shown here is derived from an EMBL/GenBank/DDBJ whole genome shotgun (WGS) entry which is preliminary data.</text>
</comment>
<dbReference type="Pfam" id="PF10502">
    <property type="entry name" value="Peptidase_S26"/>
    <property type="match status" value="1"/>
</dbReference>
<evidence type="ECO:0000256" key="5">
    <source>
        <dbReference type="ARBA" id="ARBA00022801"/>
    </source>
</evidence>
<dbReference type="InterPro" id="IPR019533">
    <property type="entry name" value="Peptidase_S26"/>
</dbReference>
<dbReference type="InterPro" id="IPR036286">
    <property type="entry name" value="LexA/Signal_pep-like_sf"/>
</dbReference>
<dbReference type="OrthoDB" id="9802919at2"/>
<feature type="region of interest" description="Disordered" evidence="8">
    <location>
        <begin position="1"/>
        <end position="23"/>
    </location>
</feature>
<dbReference type="InterPro" id="IPR019757">
    <property type="entry name" value="Pept_S26A_signal_pept_1_Lys-AS"/>
</dbReference>
<keyword evidence="7" id="KW-0645">Protease</keyword>
<dbReference type="SUPFAM" id="SSF51306">
    <property type="entry name" value="LexA/Signal peptidase"/>
    <property type="match status" value="1"/>
</dbReference>
<dbReference type="GO" id="GO:0009003">
    <property type="term" value="F:signal peptidase activity"/>
    <property type="evidence" value="ECO:0007669"/>
    <property type="project" value="UniProtKB-EC"/>
</dbReference>
<keyword evidence="7" id="KW-0812">Transmembrane</keyword>
<dbReference type="InterPro" id="IPR019758">
    <property type="entry name" value="Pept_S26A_signal_pept_1_CS"/>
</dbReference>